<dbReference type="InterPro" id="IPR011606">
    <property type="entry name" value="Brnchd-chn_aa_trnsp_permease"/>
</dbReference>
<proteinExistence type="inferred from homology"/>
<keyword evidence="6 8" id="KW-1133">Transmembrane helix</keyword>
<evidence type="ECO:0000256" key="8">
    <source>
        <dbReference type="SAM" id="Phobius"/>
    </source>
</evidence>
<dbReference type="PANTHER" id="PTHR34979:SF1">
    <property type="entry name" value="INNER MEMBRANE PROTEIN YGAZ"/>
    <property type="match status" value="1"/>
</dbReference>
<feature type="transmembrane region" description="Helical" evidence="8">
    <location>
        <begin position="215"/>
        <end position="234"/>
    </location>
</feature>
<evidence type="ECO:0000256" key="6">
    <source>
        <dbReference type="ARBA" id="ARBA00022989"/>
    </source>
</evidence>
<feature type="transmembrane region" description="Helical" evidence="8">
    <location>
        <begin position="137"/>
        <end position="157"/>
    </location>
</feature>
<keyword evidence="5 8" id="KW-0812">Transmembrane</keyword>
<comment type="similarity">
    <text evidence="2">Belongs to the AzlC family.</text>
</comment>
<dbReference type="OrthoDB" id="3177005at2"/>
<evidence type="ECO:0000313" key="9">
    <source>
        <dbReference type="EMBL" id="KJY50991.1"/>
    </source>
</evidence>
<reference evidence="9 10" key="1">
    <citation type="submission" date="2014-12" db="EMBL/GenBank/DDBJ databases">
        <title>Comparative genomics of the lactic acid bacteria isolated from the honey bee gut.</title>
        <authorList>
            <person name="Ellegaard K.M."/>
            <person name="Tamarit D."/>
            <person name="Javelind E."/>
            <person name="Olofsson T."/>
            <person name="Andersson S.G."/>
            <person name="Vasquez A."/>
        </authorList>
    </citation>
    <scope>NUCLEOTIDE SEQUENCE [LARGE SCALE GENOMIC DNA]</scope>
    <source>
        <strain evidence="9 10">Hon2</strain>
    </source>
</reference>
<comment type="subcellular location">
    <subcellularLocation>
        <location evidence="1">Cell membrane</location>
        <topology evidence="1">Multi-pass membrane protein</topology>
    </subcellularLocation>
</comment>
<dbReference type="PANTHER" id="PTHR34979">
    <property type="entry name" value="INNER MEMBRANE PROTEIN YGAZ"/>
    <property type="match status" value="1"/>
</dbReference>
<gene>
    <name evidence="9" type="ORF">JG29_00280</name>
</gene>
<accession>A0A0F4L0A3</accession>
<keyword evidence="3" id="KW-0813">Transport</keyword>
<evidence type="ECO:0000256" key="2">
    <source>
        <dbReference type="ARBA" id="ARBA00010735"/>
    </source>
</evidence>
<dbReference type="Proteomes" id="UP000033695">
    <property type="component" value="Unassembled WGS sequence"/>
</dbReference>
<feature type="transmembrane region" description="Helical" evidence="8">
    <location>
        <begin position="15"/>
        <end position="32"/>
    </location>
</feature>
<evidence type="ECO:0000256" key="7">
    <source>
        <dbReference type="ARBA" id="ARBA00023136"/>
    </source>
</evidence>
<protein>
    <submittedName>
        <fullName evidence="9">Putative azaleucine resistance protein AzlC</fullName>
    </submittedName>
</protein>
<keyword evidence="10" id="KW-1185">Reference proteome</keyword>
<comment type="caution">
    <text evidence="9">The sequence shown here is derived from an EMBL/GenBank/DDBJ whole genome shotgun (WGS) entry which is preliminary data.</text>
</comment>
<evidence type="ECO:0000313" key="10">
    <source>
        <dbReference type="Proteomes" id="UP000033695"/>
    </source>
</evidence>
<dbReference type="AlphaFoldDB" id="A0A0F4L0A3"/>
<evidence type="ECO:0000256" key="3">
    <source>
        <dbReference type="ARBA" id="ARBA00022448"/>
    </source>
</evidence>
<feature type="transmembrane region" description="Helical" evidence="8">
    <location>
        <begin position="39"/>
        <end position="62"/>
    </location>
</feature>
<dbReference type="EMBL" id="JXBZ01000002">
    <property type="protein sequence ID" value="KJY50991.1"/>
    <property type="molecule type" value="Genomic_DNA"/>
</dbReference>
<evidence type="ECO:0000256" key="4">
    <source>
        <dbReference type="ARBA" id="ARBA00022475"/>
    </source>
</evidence>
<evidence type="ECO:0000256" key="5">
    <source>
        <dbReference type="ARBA" id="ARBA00022692"/>
    </source>
</evidence>
<dbReference type="Pfam" id="PF03591">
    <property type="entry name" value="AzlC"/>
    <property type="match status" value="1"/>
</dbReference>
<feature type="transmembrane region" description="Helical" evidence="8">
    <location>
        <begin position="68"/>
        <end position="90"/>
    </location>
</feature>
<name>A0A0F4L0A3_9LACO</name>
<dbReference type="STRING" id="1218508.JG29_00280"/>
<feature type="transmembrane region" description="Helical" evidence="8">
    <location>
        <begin position="191"/>
        <end position="209"/>
    </location>
</feature>
<dbReference type="HOGENOM" id="CLU_065777_3_0_9"/>
<keyword evidence="4" id="KW-1003">Cell membrane</keyword>
<dbReference type="RefSeq" id="WP_045921960.1">
    <property type="nucleotide sequence ID" value="NZ_JBHTHW010000004.1"/>
</dbReference>
<evidence type="ECO:0000256" key="1">
    <source>
        <dbReference type="ARBA" id="ARBA00004651"/>
    </source>
</evidence>
<keyword evidence="7 8" id="KW-0472">Membrane</keyword>
<organism evidence="9 10">
    <name type="scientific">Bombilactobacillus mellis</name>
    <dbReference type="NCBI Taxonomy" id="1218508"/>
    <lineage>
        <taxon>Bacteria</taxon>
        <taxon>Bacillati</taxon>
        <taxon>Bacillota</taxon>
        <taxon>Bacilli</taxon>
        <taxon>Lactobacillales</taxon>
        <taxon>Lactobacillaceae</taxon>
        <taxon>Bombilactobacillus</taxon>
    </lineage>
</organism>
<feature type="transmembrane region" description="Helical" evidence="8">
    <location>
        <begin position="163"/>
        <end position="179"/>
    </location>
</feature>
<dbReference type="GO" id="GO:0005886">
    <property type="term" value="C:plasma membrane"/>
    <property type="evidence" value="ECO:0007669"/>
    <property type="project" value="UniProtKB-SubCell"/>
</dbReference>
<dbReference type="PATRIC" id="fig|1218508.4.peg.30"/>
<sequence length="235" mass="25658">MNNELNFRSAFKETLPTVLGYIGIATTVGIIGKTSGLSIMEVVLTSLIIYAGSAQLIAINLIAAANPLYTIVLAVFLVNSRIILMSTTIAKYFHKESLLKNIIIGSLLTDESFALGISKLNYTQGKLNFEWFNTVNLISYITWIISTALGALLGQFISNPQKLGLDFSIVAMFLGLLYLQVISDKSLKKSLQYIIVFLTMCLTYGSLIILPSNLVIITVTLIGCSLGVLLKHVIQ</sequence>
<dbReference type="GO" id="GO:1903785">
    <property type="term" value="P:L-valine transmembrane transport"/>
    <property type="evidence" value="ECO:0007669"/>
    <property type="project" value="TreeGrafter"/>
</dbReference>